<keyword evidence="3" id="KW-1185">Reference proteome</keyword>
<dbReference type="EMBL" id="CP137314">
    <property type="protein sequence ID" value="WQF89389.1"/>
    <property type="molecule type" value="Genomic_DNA"/>
</dbReference>
<dbReference type="KEGG" id="cdet:87950903"/>
<feature type="compositionally biased region" description="Low complexity" evidence="1">
    <location>
        <begin position="85"/>
        <end position="95"/>
    </location>
</feature>
<sequence length="224" mass="24118">MSHKDSRCFRTRKDGLIAKAHEIQKRVPGTKVAIFAFYKGKMYSYQSDENWPVDPFKIEGVVAVPDDQKLPDHFATISVERTSRHGSGSSRSMSSDEVSVLTGGGSAPMPVYNPSKPFTPASRMATPPMSSITVDALEPSLPPVATARSAMNRTSAVASSSSPLPVTVSPSMTTSTWGPTSPWRPRTPLTRGSPRPSATASKPQGVTKASSTSRTVNKFPKYFN</sequence>
<dbReference type="AlphaFoldDB" id="A0AAX4J1R8"/>
<dbReference type="GeneID" id="87950903"/>
<evidence type="ECO:0000313" key="2">
    <source>
        <dbReference type="EMBL" id="WQF89389.1"/>
    </source>
</evidence>
<dbReference type="Proteomes" id="UP001322277">
    <property type="component" value="Chromosome 10"/>
</dbReference>
<gene>
    <name evidence="2" type="ORF">CDEST_14403</name>
</gene>
<feature type="compositionally biased region" description="Low complexity" evidence="1">
    <location>
        <begin position="154"/>
        <end position="176"/>
    </location>
</feature>
<feature type="region of interest" description="Disordered" evidence="1">
    <location>
        <begin position="81"/>
        <end position="112"/>
    </location>
</feature>
<reference evidence="3" key="1">
    <citation type="journal article" date="2023" name="bioRxiv">
        <title>Complete genome of the Medicago anthracnose fungus, Colletotrichum destructivum, reveals a mini-chromosome-like region within a core chromosome.</title>
        <authorList>
            <person name="Lapalu N."/>
            <person name="Simon A."/>
            <person name="Lu A."/>
            <person name="Plaumann P.-L."/>
            <person name="Amselem J."/>
            <person name="Pigne S."/>
            <person name="Auger A."/>
            <person name="Koch C."/>
            <person name="Dallery J.-F."/>
            <person name="O'Connell R.J."/>
        </authorList>
    </citation>
    <scope>NUCLEOTIDE SEQUENCE [LARGE SCALE GENOMIC DNA]</scope>
    <source>
        <strain evidence="3">CBS 520.97</strain>
    </source>
</reference>
<evidence type="ECO:0000256" key="1">
    <source>
        <dbReference type="SAM" id="MobiDB-lite"/>
    </source>
</evidence>
<proteinExistence type="predicted"/>
<evidence type="ECO:0008006" key="4">
    <source>
        <dbReference type="Google" id="ProtNLM"/>
    </source>
</evidence>
<accession>A0AAX4J1R8</accession>
<feature type="compositionally biased region" description="Polar residues" evidence="1">
    <location>
        <begin position="196"/>
        <end position="216"/>
    </location>
</feature>
<protein>
    <recommendedName>
        <fullName evidence="4">MADS-box domain-containing protein</fullName>
    </recommendedName>
</protein>
<name>A0AAX4J1R8_9PEZI</name>
<dbReference type="RefSeq" id="XP_062786610.1">
    <property type="nucleotide sequence ID" value="XM_062930559.1"/>
</dbReference>
<evidence type="ECO:0000313" key="3">
    <source>
        <dbReference type="Proteomes" id="UP001322277"/>
    </source>
</evidence>
<feature type="region of interest" description="Disordered" evidence="1">
    <location>
        <begin position="152"/>
        <end position="224"/>
    </location>
</feature>
<organism evidence="2 3">
    <name type="scientific">Colletotrichum destructivum</name>
    <dbReference type="NCBI Taxonomy" id="34406"/>
    <lineage>
        <taxon>Eukaryota</taxon>
        <taxon>Fungi</taxon>
        <taxon>Dikarya</taxon>
        <taxon>Ascomycota</taxon>
        <taxon>Pezizomycotina</taxon>
        <taxon>Sordariomycetes</taxon>
        <taxon>Hypocreomycetidae</taxon>
        <taxon>Glomerellales</taxon>
        <taxon>Glomerellaceae</taxon>
        <taxon>Colletotrichum</taxon>
        <taxon>Colletotrichum destructivum species complex</taxon>
    </lineage>
</organism>